<feature type="transmembrane region" description="Helical" evidence="1">
    <location>
        <begin position="37"/>
        <end position="55"/>
    </location>
</feature>
<reference evidence="2" key="1">
    <citation type="submission" date="2014-08" db="EMBL/GenBank/DDBJ databases">
        <title>Comparative genomics of the Paenibacillus odorifer group.</title>
        <authorList>
            <person name="den Bakker H.C."/>
            <person name="Tsai Y.-C.Y.-C."/>
            <person name="Martin N."/>
            <person name="Korlach J."/>
            <person name="Wiedmann M."/>
        </authorList>
    </citation>
    <scope>NUCLEOTIDE SEQUENCE [LARGE SCALE GENOMIC DNA]</scope>
    <source>
        <strain evidence="2">DSM 13188</strain>
    </source>
</reference>
<dbReference type="KEGG" id="pbd:PBOR_23960"/>
<evidence type="ECO:0000313" key="3">
    <source>
        <dbReference type="Proteomes" id="UP000029518"/>
    </source>
</evidence>
<proteinExistence type="predicted"/>
<keyword evidence="1" id="KW-0812">Transmembrane</keyword>
<dbReference type="EMBL" id="CP009285">
    <property type="protein sequence ID" value="AIQ59669.1"/>
    <property type="molecule type" value="Genomic_DNA"/>
</dbReference>
<evidence type="ECO:0000313" key="2">
    <source>
        <dbReference type="EMBL" id="AIQ59669.1"/>
    </source>
</evidence>
<feature type="transmembrane region" description="Helical" evidence="1">
    <location>
        <begin position="82"/>
        <end position="102"/>
    </location>
</feature>
<dbReference type="Proteomes" id="UP000029518">
    <property type="component" value="Chromosome"/>
</dbReference>
<evidence type="ECO:0000256" key="1">
    <source>
        <dbReference type="SAM" id="Phobius"/>
    </source>
</evidence>
<keyword evidence="1" id="KW-1133">Transmembrane helix</keyword>
<keyword evidence="1" id="KW-0472">Membrane</keyword>
<protein>
    <submittedName>
        <fullName evidence="2">Uncharacterized protein</fullName>
    </submittedName>
</protein>
<dbReference type="RefSeq" id="WP_042215742.1">
    <property type="nucleotide sequence ID" value="NZ_CP009285.1"/>
</dbReference>
<feature type="transmembrane region" description="Helical" evidence="1">
    <location>
        <begin position="6"/>
        <end position="30"/>
    </location>
</feature>
<keyword evidence="3" id="KW-1185">Reference proteome</keyword>
<dbReference type="HOGENOM" id="CLU_159969_0_0_9"/>
<dbReference type="AlphaFoldDB" id="A0A089MT79"/>
<organism evidence="2 3">
    <name type="scientific">Paenibacillus borealis</name>
    <dbReference type="NCBI Taxonomy" id="160799"/>
    <lineage>
        <taxon>Bacteria</taxon>
        <taxon>Bacillati</taxon>
        <taxon>Bacillota</taxon>
        <taxon>Bacilli</taxon>
        <taxon>Bacillales</taxon>
        <taxon>Paenibacillaceae</taxon>
        <taxon>Paenibacillus</taxon>
    </lineage>
</organism>
<gene>
    <name evidence="2" type="ORF">PBOR_23960</name>
</gene>
<name>A0A089MT79_PAEBO</name>
<sequence>MRANDTITLICYALSLICIIYITAAMHIYFRKKYREGVVGIGLVLGMLMFTAYALERLVGFVIRFGKVQGWTGYYFDLLQKWGWTIGVIGTTVTLCALAILVQGRDLGLFLERPSGKRKGGSGRR</sequence>
<accession>A0A089MT79</accession>